<keyword evidence="5 6" id="KW-0066">ATP synthesis</keyword>
<accession>A0A0A0I3L6</accession>
<dbReference type="RefSeq" id="WP_039255972.1">
    <property type="nucleotide sequence ID" value="NZ_JENJ01000053.1"/>
</dbReference>
<evidence type="ECO:0000256" key="4">
    <source>
        <dbReference type="ARBA" id="ARBA00023065"/>
    </source>
</evidence>
<evidence type="ECO:0000313" key="8">
    <source>
        <dbReference type="Proteomes" id="UP000030012"/>
    </source>
</evidence>
<dbReference type="InterPro" id="IPR028987">
    <property type="entry name" value="ATP_synth_B-like_membr_sf"/>
</dbReference>
<dbReference type="SUPFAM" id="SSF81573">
    <property type="entry name" value="F1F0 ATP synthase subunit B, membrane domain"/>
    <property type="match status" value="1"/>
</dbReference>
<sequence>MSNITSLTNKIIEDAKVSAKKIIDEAKKKEKLIIDEQVSKAENESKLILDRAENESKVKASRIISNANLQVRDMKLSAKIEVLNNVFDAAIEELTRMTEGELSNFIINTILLLDIDGDEKIIIGEKENKITPEFINEINKELKSNGKLGKIKLSTERRKIKGGYILSKNGIEINNTFESRVKSLRDDMETEVAKVLFG</sequence>
<dbReference type="OrthoDB" id="1749765at2"/>
<evidence type="ECO:0000256" key="6">
    <source>
        <dbReference type="HAMAP-Rule" id="MF_00311"/>
    </source>
</evidence>
<dbReference type="GO" id="GO:0046961">
    <property type="term" value="F:proton-transporting ATPase activity, rotational mechanism"/>
    <property type="evidence" value="ECO:0007669"/>
    <property type="project" value="InterPro"/>
</dbReference>
<dbReference type="Gene3D" id="1.20.5.620">
    <property type="entry name" value="F1F0 ATP synthase subunit B, membrane domain"/>
    <property type="match status" value="1"/>
</dbReference>
<dbReference type="GO" id="GO:0033178">
    <property type="term" value="C:proton-transporting two-sector ATPase complex, catalytic domain"/>
    <property type="evidence" value="ECO:0007669"/>
    <property type="project" value="InterPro"/>
</dbReference>
<dbReference type="InterPro" id="IPR038495">
    <property type="entry name" value="ATPase_E_C"/>
</dbReference>
<evidence type="ECO:0000256" key="3">
    <source>
        <dbReference type="ARBA" id="ARBA00022781"/>
    </source>
</evidence>
<dbReference type="EMBL" id="JENJ01000053">
    <property type="protein sequence ID" value="KGM94926.1"/>
    <property type="molecule type" value="Genomic_DNA"/>
</dbReference>
<keyword evidence="2 6" id="KW-0813">Transport</keyword>
<dbReference type="GO" id="GO:0042777">
    <property type="term" value="P:proton motive force-driven plasma membrane ATP synthesis"/>
    <property type="evidence" value="ECO:0007669"/>
    <property type="project" value="UniProtKB-UniRule"/>
</dbReference>
<comment type="similarity">
    <text evidence="1 6">Belongs to the V-ATPase E subunit family.</text>
</comment>
<dbReference type="Pfam" id="PF01991">
    <property type="entry name" value="vATP-synt_E"/>
    <property type="match status" value="1"/>
</dbReference>
<dbReference type="Proteomes" id="UP000030012">
    <property type="component" value="Unassembled WGS sequence"/>
</dbReference>
<name>A0A0A0I3L6_CLONO</name>
<dbReference type="GO" id="GO:0046933">
    <property type="term" value="F:proton-transporting ATP synthase activity, rotational mechanism"/>
    <property type="evidence" value="ECO:0007669"/>
    <property type="project" value="UniProtKB-UniRule"/>
</dbReference>
<dbReference type="HAMAP" id="MF_00311">
    <property type="entry name" value="ATP_synth_E_arch"/>
    <property type="match status" value="1"/>
</dbReference>
<evidence type="ECO:0000256" key="1">
    <source>
        <dbReference type="ARBA" id="ARBA00005901"/>
    </source>
</evidence>
<evidence type="ECO:0000313" key="7">
    <source>
        <dbReference type="EMBL" id="KGM94926.1"/>
    </source>
</evidence>
<dbReference type="AlphaFoldDB" id="A0A0A0I3L6"/>
<keyword evidence="4 6" id="KW-0406">Ion transport</keyword>
<keyword evidence="3 6" id="KW-0375">Hydrogen ion transport</keyword>
<comment type="function">
    <text evidence="6">Produces ATP from ADP in the presence of a proton gradient across the membrane.</text>
</comment>
<protein>
    <recommendedName>
        <fullName evidence="6">V-type proton ATPase subunit E</fullName>
    </recommendedName>
    <alternativeName>
        <fullName evidence="6">V-ATPase subunit E</fullName>
    </alternativeName>
</protein>
<evidence type="ECO:0000256" key="2">
    <source>
        <dbReference type="ARBA" id="ARBA00022448"/>
    </source>
</evidence>
<gene>
    <name evidence="6" type="primary">atpE</name>
    <name evidence="7" type="ORF">Z968_10495</name>
</gene>
<dbReference type="Gene3D" id="3.30.2320.30">
    <property type="entry name" value="ATP synthase, E subunit, C-terminal"/>
    <property type="match status" value="1"/>
</dbReference>
<dbReference type="SUPFAM" id="SSF160527">
    <property type="entry name" value="V-type ATPase subunit E-like"/>
    <property type="match status" value="1"/>
</dbReference>
<dbReference type="InterPro" id="IPR002842">
    <property type="entry name" value="ATPase_V1_Esu"/>
</dbReference>
<dbReference type="GO" id="GO:0005524">
    <property type="term" value="F:ATP binding"/>
    <property type="evidence" value="ECO:0007669"/>
    <property type="project" value="UniProtKB-UniRule"/>
</dbReference>
<reference evidence="7 8" key="1">
    <citation type="submission" date="2014-01" db="EMBL/GenBank/DDBJ databases">
        <title>Plasmidome dynamics in the species complex Clostridium novyi sensu lato converts strains of independent lineages into distinctly different pathogens.</title>
        <authorList>
            <person name="Skarin H."/>
            <person name="Segerman B."/>
        </authorList>
    </citation>
    <scope>NUCLEOTIDE SEQUENCE [LARGE SCALE GENOMIC DNA]</scope>
    <source>
        <strain evidence="7 8">4552</strain>
    </source>
</reference>
<proteinExistence type="inferred from homology"/>
<comment type="caution">
    <text evidence="7">The sequence shown here is derived from an EMBL/GenBank/DDBJ whole genome shotgun (WGS) entry which is preliminary data.</text>
</comment>
<organism evidence="7 8">
    <name type="scientific">Clostridium novyi A str. 4552</name>
    <dbReference type="NCBI Taxonomy" id="1444289"/>
    <lineage>
        <taxon>Bacteria</taxon>
        <taxon>Bacillati</taxon>
        <taxon>Bacillota</taxon>
        <taxon>Clostridia</taxon>
        <taxon>Eubacteriales</taxon>
        <taxon>Clostridiaceae</taxon>
        <taxon>Clostridium</taxon>
    </lineage>
</organism>
<evidence type="ECO:0000256" key="5">
    <source>
        <dbReference type="ARBA" id="ARBA00023310"/>
    </source>
</evidence>